<evidence type="ECO:0000313" key="3">
    <source>
        <dbReference type="Proteomes" id="UP001056937"/>
    </source>
</evidence>
<name>A0ABY4X655_9SPHN</name>
<dbReference type="GO" id="GO:0032259">
    <property type="term" value="P:methylation"/>
    <property type="evidence" value="ECO:0007669"/>
    <property type="project" value="UniProtKB-KW"/>
</dbReference>
<keyword evidence="3" id="KW-1185">Reference proteome</keyword>
<dbReference type="RefSeq" id="WP_252166165.1">
    <property type="nucleotide sequence ID" value="NZ_CP084930.1"/>
</dbReference>
<protein>
    <submittedName>
        <fullName evidence="2">Methyltransferase domain-containing protein</fullName>
    </submittedName>
</protein>
<evidence type="ECO:0000259" key="1">
    <source>
        <dbReference type="Pfam" id="PF08241"/>
    </source>
</evidence>
<dbReference type="GO" id="GO:0008168">
    <property type="term" value="F:methyltransferase activity"/>
    <property type="evidence" value="ECO:0007669"/>
    <property type="project" value="UniProtKB-KW"/>
</dbReference>
<keyword evidence="2" id="KW-0489">Methyltransferase</keyword>
<sequence>MTAIFQPAAAELNAEAELKLRCDSQSLSFYSDIASFISRHIKGQQAFDMLDVGARTAAGTALLRAIHHPNSFARLKLNSVTALDLDAEALRLAALEYPDINYIARDVESLKGERSWDIVLSSHTIEHVDDPQHFLADLEAVARRHVVIACPFAEVALTMGHVRRFNLDFFERNDFREIEVYRSQHWHGGMACIAIKDVAG</sequence>
<feature type="domain" description="Methyltransferase type 11" evidence="1">
    <location>
        <begin position="51"/>
        <end position="145"/>
    </location>
</feature>
<dbReference type="Gene3D" id="3.40.50.150">
    <property type="entry name" value="Vaccinia Virus protein VP39"/>
    <property type="match status" value="1"/>
</dbReference>
<dbReference type="SUPFAM" id="SSF53335">
    <property type="entry name" value="S-adenosyl-L-methionine-dependent methyltransferases"/>
    <property type="match status" value="1"/>
</dbReference>
<proteinExistence type="predicted"/>
<dbReference type="Proteomes" id="UP001056937">
    <property type="component" value="Chromosome 1"/>
</dbReference>
<accession>A0ABY4X655</accession>
<dbReference type="CDD" id="cd02440">
    <property type="entry name" value="AdoMet_MTases"/>
    <property type="match status" value="1"/>
</dbReference>
<dbReference type="Pfam" id="PF08241">
    <property type="entry name" value="Methyltransf_11"/>
    <property type="match status" value="1"/>
</dbReference>
<reference evidence="2" key="1">
    <citation type="journal article" date="2022" name="Toxins">
        <title>Genomic Analysis of Sphingopyxis sp. USTB-05 for Biodegrading Cyanobacterial Hepatotoxins.</title>
        <authorList>
            <person name="Liu C."/>
            <person name="Xu Q."/>
            <person name="Zhao Z."/>
            <person name="Zhang H."/>
            <person name="Liu X."/>
            <person name="Yin C."/>
            <person name="Liu Y."/>
            <person name="Yan H."/>
        </authorList>
    </citation>
    <scope>NUCLEOTIDE SEQUENCE</scope>
    <source>
        <strain evidence="2">NBD5</strain>
    </source>
</reference>
<dbReference type="InterPro" id="IPR029063">
    <property type="entry name" value="SAM-dependent_MTases_sf"/>
</dbReference>
<keyword evidence="2" id="KW-0808">Transferase</keyword>
<gene>
    <name evidence="2" type="ORF">LHA26_13800</name>
</gene>
<dbReference type="InterPro" id="IPR013216">
    <property type="entry name" value="Methyltransf_11"/>
</dbReference>
<dbReference type="EMBL" id="CP084930">
    <property type="protein sequence ID" value="USI72356.1"/>
    <property type="molecule type" value="Genomic_DNA"/>
</dbReference>
<evidence type="ECO:0000313" key="2">
    <source>
        <dbReference type="EMBL" id="USI72356.1"/>
    </source>
</evidence>
<organism evidence="2 3">
    <name type="scientific">Sphingomonas morindae</name>
    <dbReference type="NCBI Taxonomy" id="1541170"/>
    <lineage>
        <taxon>Bacteria</taxon>
        <taxon>Pseudomonadati</taxon>
        <taxon>Pseudomonadota</taxon>
        <taxon>Alphaproteobacteria</taxon>
        <taxon>Sphingomonadales</taxon>
        <taxon>Sphingomonadaceae</taxon>
        <taxon>Sphingomonas</taxon>
    </lineage>
</organism>